<reference evidence="10" key="2">
    <citation type="submission" date="2025-08" db="UniProtKB">
        <authorList>
            <consortium name="RefSeq"/>
        </authorList>
    </citation>
    <scope>IDENTIFICATION</scope>
</reference>
<feature type="compositionally biased region" description="Polar residues" evidence="8">
    <location>
        <begin position="47"/>
        <end position="75"/>
    </location>
</feature>
<dbReference type="InterPro" id="IPR036259">
    <property type="entry name" value="MFS_trans_sf"/>
</dbReference>
<evidence type="ECO:0000256" key="8">
    <source>
        <dbReference type="SAM" id="MobiDB-lite"/>
    </source>
</evidence>
<comment type="function">
    <text evidence="7">May be involved in iron transport and iron homeostasis.</text>
</comment>
<evidence type="ECO:0000256" key="1">
    <source>
        <dbReference type="ARBA" id="ARBA00004141"/>
    </source>
</evidence>
<evidence type="ECO:0000256" key="2">
    <source>
        <dbReference type="ARBA" id="ARBA00006279"/>
    </source>
</evidence>
<keyword evidence="5 7" id="KW-1133">Transmembrane helix</keyword>
<dbReference type="Proteomes" id="UP001652625">
    <property type="component" value="Chromosome 01"/>
</dbReference>
<keyword evidence="3 7" id="KW-0813">Transport</keyword>
<feature type="transmembrane region" description="Helical" evidence="7">
    <location>
        <begin position="201"/>
        <end position="226"/>
    </location>
</feature>
<feature type="transmembrane region" description="Helical" evidence="7">
    <location>
        <begin position="264"/>
        <end position="285"/>
    </location>
</feature>
<accession>A0ABM4B2F8</accession>
<feature type="transmembrane region" description="Helical" evidence="7">
    <location>
        <begin position="553"/>
        <end position="573"/>
    </location>
</feature>
<dbReference type="GeneID" id="100204741"/>
<feature type="transmembrane region" description="Helical" evidence="7">
    <location>
        <begin position="494"/>
        <end position="513"/>
    </location>
</feature>
<feature type="transmembrane region" description="Helical" evidence="7">
    <location>
        <begin position="427"/>
        <end position="454"/>
    </location>
</feature>
<evidence type="ECO:0000256" key="4">
    <source>
        <dbReference type="ARBA" id="ARBA00022692"/>
    </source>
</evidence>
<evidence type="ECO:0000256" key="6">
    <source>
        <dbReference type="ARBA" id="ARBA00023136"/>
    </source>
</evidence>
<proteinExistence type="inferred from homology"/>
<keyword evidence="6 7" id="KW-0472">Membrane</keyword>
<gene>
    <name evidence="10" type="primary">LOC100204741</name>
</gene>
<evidence type="ECO:0000313" key="10">
    <source>
        <dbReference type="RefSeq" id="XP_065642978.1"/>
    </source>
</evidence>
<evidence type="ECO:0000256" key="7">
    <source>
        <dbReference type="RuleBase" id="RU365065"/>
    </source>
</evidence>
<feature type="compositionally biased region" description="Basic and acidic residues" evidence="8">
    <location>
        <begin position="22"/>
        <end position="31"/>
    </location>
</feature>
<evidence type="ECO:0000256" key="3">
    <source>
        <dbReference type="ARBA" id="ARBA00022448"/>
    </source>
</evidence>
<evidence type="ECO:0000256" key="5">
    <source>
        <dbReference type="ARBA" id="ARBA00022989"/>
    </source>
</evidence>
<dbReference type="RefSeq" id="XP_065642978.1">
    <property type="nucleotide sequence ID" value="XM_065786906.1"/>
</dbReference>
<comment type="subcellular location">
    <subcellularLocation>
        <location evidence="1 7">Membrane</location>
        <topology evidence="1 7">Multi-pass membrane protein</topology>
    </subcellularLocation>
</comment>
<feature type="transmembrane region" description="Helical" evidence="7">
    <location>
        <begin position="460"/>
        <end position="482"/>
    </location>
</feature>
<name>A0ABM4B2F8_HYDVU</name>
<keyword evidence="9" id="KW-1185">Reference proteome</keyword>
<keyword evidence="7" id="KW-0406">Ion transport</keyword>
<evidence type="ECO:0000313" key="9">
    <source>
        <dbReference type="Proteomes" id="UP001652625"/>
    </source>
</evidence>
<comment type="similarity">
    <text evidence="2 7">Belongs to the ferroportin (FP) (TC 2.A.100) family. SLC40A subfamily.</text>
</comment>
<feature type="transmembrane region" description="Helical" evidence="7">
    <location>
        <begin position="343"/>
        <end position="361"/>
    </location>
</feature>
<organism evidence="9 10">
    <name type="scientific">Hydra vulgaris</name>
    <name type="common">Hydra</name>
    <name type="synonym">Hydra attenuata</name>
    <dbReference type="NCBI Taxonomy" id="6087"/>
    <lineage>
        <taxon>Eukaryota</taxon>
        <taxon>Metazoa</taxon>
        <taxon>Cnidaria</taxon>
        <taxon>Hydrozoa</taxon>
        <taxon>Hydroidolina</taxon>
        <taxon>Anthoathecata</taxon>
        <taxon>Aplanulata</taxon>
        <taxon>Hydridae</taxon>
        <taxon>Hydra</taxon>
    </lineage>
</organism>
<dbReference type="PANTHER" id="PTHR11660:SF57">
    <property type="entry name" value="SOLUTE CARRIER FAMILY 40 MEMBER"/>
    <property type="match status" value="1"/>
</dbReference>
<dbReference type="SUPFAM" id="SSF103473">
    <property type="entry name" value="MFS general substrate transporter"/>
    <property type="match status" value="1"/>
</dbReference>
<feature type="transmembrane region" description="Helical" evidence="7">
    <location>
        <begin position="594"/>
        <end position="618"/>
    </location>
</feature>
<feature type="transmembrane region" description="Helical" evidence="7">
    <location>
        <begin position="238"/>
        <end position="258"/>
    </location>
</feature>
<dbReference type="Gene3D" id="1.20.1250.20">
    <property type="entry name" value="MFS general substrate transporter like domains"/>
    <property type="match status" value="1"/>
</dbReference>
<feature type="transmembrane region" description="Helical" evidence="7">
    <location>
        <begin position="624"/>
        <end position="641"/>
    </location>
</feature>
<dbReference type="InterPro" id="IPR009716">
    <property type="entry name" value="Ferroportin-1"/>
</dbReference>
<feature type="region of interest" description="Disordered" evidence="8">
    <location>
        <begin position="1"/>
        <end position="75"/>
    </location>
</feature>
<reference evidence="9" key="1">
    <citation type="submission" date="2025-05" db="UniProtKB">
        <authorList>
            <consortium name="RefSeq"/>
        </authorList>
    </citation>
    <scope>NUCLEOTIDE SEQUENCE [LARGE SCALE GENOMIC DNA]</scope>
</reference>
<protein>
    <recommendedName>
        <fullName evidence="7">Solute carrier family 40 member</fullName>
    </recommendedName>
</protein>
<dbReference type="PANTHER" id="PTHR11660">
    <property type="entry name" value="SOLUTE CARRIER FAMILY 40 MEMBER"/>
    <property type="match status" value="1"/>
</dbReference>
<dbReference type="CDD" id="cd17480">
    <property type="entry name" value="MFS_SLC40A1_like"/>
    <property type="match status" value="1"/>
</dbReference>
<feature type="transmembrane region" description="Helical" evidence="7">
    <location>
        <begin position="318"/>
        <end position="337"/>
    </location>
</feature>
<sequence>MSGFKKKDSGCQVRKNAAQRTANEEKNKRTLQDCGITVTKKGEDESPTASNSFLPSQSIQVGTENDVTDISESSGEPLSKIGMVAVNEENILVLPTEEPIATIPSNNPALWAAHLSKVERDSVLLQGLLRNPSAFPKDSNKKKVPESIFYETSLNGETRKLLYEMDAGFWLCSSFFFSSWGDRMWNFAVGLYLIKLTPGSLQLTAIYGAVVFGTIILFAPSIGSWIDRSNRLFVMRTLLLLQNGLIICSALFISLILFRVTSDIRVITFFKVMVIFFGAAANLAFKGEEISISRDWVVVICQNNQDKLTKINAQMRRIDLTVAIIAPIAIGSLMSWISDLSGIGLICGWNILSVFSEYLQLRHVHNVVPELTKKLAKEYEPIPNENAPFVNESINETRFKEKVIQIRIFEKLKFSYIVWKIYRKQSVFLAGVALAVLCLTALGFSSITVGYAYSQSVKEIYVSILFGSGALSGIFGTFLFPFIRNKLGLVKCGVVALGFECSMLLLCVASIWAPGSPSNLKILKKYETESILNSSVFSHHQNSTKIQLPANASYSYVSIYLLMVGIVLSRAGLWMFDLTITQLQQENVEEEHRGVVGGVQFSFNSILNLMQYILTMVFFKPEDFGVLILISFGAIIKWFGIEKLDFLYYDTMMRYQDFKSSNTT</sequence>
<keyword evidence="4 7" id="KW-0812">Transmembrane</keyword>
<dbReference type="Pfam" id="PF06963">
    <property type="entry name" value="FPN1"/>
    <property type="match status" value="1"/>
</dbReference>